<feature type="binding site" evidence="18">
    <location>
        <position position="380"/>
    </location>
    <ligand>
        <name>acetyl-CoA</name>
        <dbReference type="ChEBI" id="CHEBI:57288"/>
    </ligand>
</feature>
<dbReference type="EC" id="2.3.1.157" evidence="18"/>
<organism evidence="21">
    <name type="scientific">Acidithiobacillus sulfuriphilus</name>
    <dbReference type="NCBI Taxonomy" id="1867749"/>
    <lineage>
        <taxon>Bacteria</taxon>
        <taxon>Pseudomonadati</taxon>
        <taxon>Pseudomonadota</taxon>
        <taxon>Acidithiobacillia</taxon>
        <taxon>Acidithiobacillales</taxon>
        <taxon>Acidithiobacillaceae</taxon>
        <taxon>Acidithiobacillus</taxon>
    </lineage>
</organism>
<dbReference type="SUPFAM" id="SSF51161">
    <property type="entry name" value="Trimeric LpxA-like enzymes"/>
    <property type="match status" value="1"/>
</dbReference>
<feature type="region of interest" description="N-acetyltransferase" evidence="18">
    <location>
        <begin position="251"/>
        <end position="462"/>
    </location>
</feature>
<keyword evidence="4 18" id="KW-0963">Cytoplasm</keyword>
<comment type="subunit">
    <text evidence="18">Homotrimer.</text>
</comment>
<feature type="binding site" evidence="18">
    <location>
        <begin position="386"/>
        <end position="387"/>
    </location>
    <ligand>
        <name>acetyl-CoA</name>
        <dbReference type="ChEBI" id="CHEBI:57288"/>
    </ligand>
</feature>
<dbReference type="HAMAP" id="MF_01631">
    <property type="entry name" value="GlmU"/>
    <property type="match status" value="1"/>
</dbReference>
<feature type="binding site" evidence="18">
    <location>
        <begin position="10"/>
        <end position="13"/>
    </location>
    <ligand>
        <name>UDP-N-acetyl-alpha-D-glucosamine</name>
        <dbReference type="ChEBI" id="CHEBI:57705"/>
    </ligand>
</feature>
<feature type="binding site" evidence="18">
    <location>
        <position position="227"/>
    </location>
    <ligand>
        <name>UDP-N-acetyl-alpha-D-glucosamine</name>
        <dbReference type="ChEBI" id="CHEBI:57705"/>
    </ligand>
</feature>
<feature type="binding site" evidence="18">
    <location>
        <position position="333"/>
    </location>
    <ligand>
        <name>UDP-N-acetyl-alpha-D-glucosamine</name>
        <dbReference type="ChEBI" id="CHEBI:57705"/>
    </ligand>
</feature>
<gene>
    <name evidence="18 21" type="primary">glmU</name>
    <name evidence="21" type="ORF">EC580_05205</name>
</gene>
<dbReference type="GO" id="GO:0003977">
    <property type="term" value="F:UDP-N-acetylglucosamine diphosphorylase activity"/>
    <property type="evidence" value="ECO:0007669"/>
    <property type="project" value="UniProtKB-UniRule"/>
</dbReference>
<evidence type="ECO:0000256" key="5">
    <source>
        <dbReference type="ARBA" id="ARBA00022679"/>
    </source>
</evidence>
<dbReference type="GO" id="GO:0009245">
    <property type="term" value="P:lipid A biosynthetic process"/>
    <property type="evidence" value="ECO:0007669"/>
    <property type="project" value="UniProtKB-UniRule"/>
</dbReference>
<evidence type="ECO:0000256" key="3">
    <source>
        <dbReference type="ARBA" id="ARBA00007947"/>
    </source>
</evidence>
<dbReference type="GO" id="GO:0000902">
    <property type="term" value="P:cell morphogenesis"/>
    <property type="evidence" value="ECO:0007669"/>
    <property type="project" value="UniProtKB-UniRule"/>
</dbReference>
<evidence type="ECO:0000256" key="7">
    <source>
        <dbReference type="ARBA" id="ARBA00022723"/>
    </source>
</evidence>
<keyword evidence="11 18" id="KW-0573">Peptidoglycan synthesis</keyword>
<comment type="similarity">
    <text evidence="2 18">In the C-terminal section; belongs to the transferase hexapeptide repeat family.</text>
</comment>
<dbReference type="Gene3D" id="2.160.10.10">
    <property type="entry name" value="Hexapeptide repeat proteins"/>
    <property type="match status" value="1"/>
</dbReference>
<comment type="similarity">
    <text evidence="3 18">In the N-terminal section; belongs to the N-acetylglucosamine-1-phosphate uridyltransferase family.</text>
</comment>
<keyword evidence="12 18" id="KW-0511">Multifunctional enzyme</keyword>
<feature type="binding site" evidence="18">
    <location>
        <position position="423"/>
    </location>
    <ligand>
        <name>acetyl-CoA</name>
        <dbReference type="ChEBI" id="CHEBI:57288"/>
    </ligand>
</feature>
<name>A0A3M8RAY6_9PROT</name>
<evidence type="ECO:0000256" key="9">
    <source>
        <dbReference type="ARBA" id="ARBA00022842"/>
    </source>
</evidence>
<evidence type="ECO:0000256" key="18">
    <source>
        <dbReference type="HAMAP-Rule" id="MF_01631"/>
    </source>
</evidence>
<dbReference type="PANTHER" id="PTHR43584:SF3">
    <property type="entry name" value="BIFUNCTIONAL PROTEIN GLMU"/>
    <property type="match status" value="1"/>
</dbReference>
<keyword evidence="5 18" id="KW-0808">Transferase</keyword>
<dbReference type="EC" id="2.7.7.23" evidence="18"/>
<feature type="binding site" evidence="18">
    <location>
        <position position="366"/>
    </location>
    <ligand>
        <name>UDP-N-acetyl-alpha-D-glucosamine</name>
        <dbReference type="ChEBI" id="CHEBI:57705"/>
    </ligand>
</feature>
<evidence type="ECO:0000256" key="17">
    <source>
        <dbReference type="ARBA" id="ARBA00049628"/>
    </source>
</evidence>
<feature type="binding site" evidence="18">
    <location>
        <position position="377"/>
    </location>
    <ligand>
        <name>UDP-N-acetyl-alpha-D-glucosamine</name>
        <dbReference type="ChEBI" id="CHEBI:57705"/>
    </ligand>
</feature>
<keyword evidence="13 18" id="KW-0012">Acyltransferase</keyword>
<comment type="pathway">
    <text evidence="18">Nucleotide-sugar biosynthesis; UDP-N-acetyl-alpha-D-glucosamine biosynthesis; UDP-N-acetyl-alpha-D-glucosamine from N-acetyl-alpha-D-glucosamine 1-phosphate: step 1/1.</text>
</comment>
<feature type="binding site" evidence="18">
    <location>
        <position position="227"/>
    </location>
    <ligand>
        <name>Mg(2+)</name>
        <dbReference type="ChEBI" id="CHEBI:18420"/>
    </ligand>
</feature>
<feature type="binding site" evidence="18">
    <location>
        <position position="139"/>
    </location>
    <ligand>
        <name>UDP-N-acetyl-alpha-D-glucosamine</name>
        <dbReference type="ChEBI" id="CHEBI:57705"/>
    </ligand>
</feature>
<dbReference type="GO" id="GO:0005737">
    <property type="term" value="C:cytoplasm"/>
    <property type="evidence" value="ECO:0007669"/>
    <property type="project" value="UniProtKB-SubCell"/>
</dbReference>
<feature type="binding site" evidence="18">
    <location>
        <position position="440"/>
    </location>
    <ligand>
        <name>acetyl-CoA</name>
        <dbReference type="ChEBI" id="CHEBI:57288"/>
    </ligand>
</feature>
<dbReference type="InterPro" id="IPR005882">
    <property type="entry name" value="Bifunctional_GlmU"/>
</dbReference>
<feature type="binding site" evidence="18">
    <location>
        <position position="75"/>
    </location>
    <ligand>
        <name>UDP-N-acetyl-alpha-D-glucosamine</name>
        <dbReference type="ChEBI" id="CHEBI:57705"/>
    </ligand>
</feature>
<feature type="binding site" evidence="18">
    <location>
        <position position="154"/>
    </location>
    <ligand>
        <name>UDP-N-acetyl-alpha-D-glucosamine</name>
        <dbReference type="ChEBI" id="CHEBI:57705"/>
    </ligand>
</feature>
<dbReference type="CDD" id="cd02540">
    <property type="entry name" value="GT2_GlmU_N_bac"/>
    <property type="match status" value="1"/>
</dbReference>
<feature type="binding site" evidence="18">
    <location>
        <position position="104"/>
    </location>
    <ligand>
        <name>Mg(2+)</name>
        <dbReference type="ChEBI" id="CHEBI:18420"/>
    </ligand>
</feature>
<dbReference type="Pfam" id="PF12804">
    <property type="entry name" value="NTP_transf_3"/>
    <property type="match status" value="1"/>
</dbReference>
<feature type="binding site" evidence="18">
    <location>
        <position position="24"/>
    </location>
    <ligand>
        <name>UDP-N-acetyl-alpha-D-glucosamine</name>
        <dbReference type="ChEBI" id="CHEBI:57705"/>
    </ligand>
</feature>
<evidence type="ECO:0000256" key="1">
    <source>
        <dbReference type="ARBA" id="ARBA00004496"/>
    </source>
</evidence>
<reference evidence="21" key="1">
    <citation type="submission" date="2018-10" db="EMBL/GenBank/DDBJ databases">
        <title>Acidithiobacillus sulfuriphilus sp. nov.: an extremely acidophilic sulfur-oxidizing chemolithotroph isolated from a neutral pH environment.</title>
        <authorList>
            <person name="Falagan C."/>
            <person name="Moya-Beltran A."/>
            <person name="Quatrini R."/>
            <person name="Johnson D.B."/>
        </authorList>
    </citation>
    <scope>NUCLEOTIDE SEQUENCE [LARGE SCALE GENOMIC DNA]</scope>
    <source>
        <strain evidence="21">CJ-2</strain>
    </source>
</reference>
<evidence type="ECO:0000256" key="10">
    <source>
        <dbReference type="ARBA" id="ARBA00022960"/>
    </source>
</evidence>
<feature type="domain" description="MobA-like NTP transferase" evidence="20">
    <location>
        <begin position="8"/>
        <end position="120"/>
    </location>
</feature>
<feature type="active site" description="Proton acceptor" evidence="18">
    <location>
        <position position="363"/>
    </location>
</feature>
<feature type="binding site" evidence="18">
    <location>
        <position position="405"/>
    </location>
    <ligand>
        <name>acetyl-CoA</name>
        <dbReference type="ChEBI" id="CHEBI:57288"/>
    </ligand>
</feature>
<evidence type="ECO:0000256" key="6">
    <source>
        <dbReference type="ARBA" id="ARBA00022695"/>
    </source>
</evidence>
<dbReference type="GO" id="GO:0016020">
    <property type="term" value="C:membrane"/>
    <property type="evidence" value="ECO:0007669"/>
    <property type="project" value="GOC"/>
</dbReference>
<dbReference type="SUPFAM" id="SSF53448">
    <property type="entry name" value="Nucleotide-diphospho-sugar transferases"/>
    <property type="match status" value="1"/>
</dbReference>
<keyword evidence="8 18" id="KW-0677">Repeat</keyword>
<accession>A0A3M8RAY6</accession>
<dbReference type="GO" id="GO:0009252">
    <property type="term" value="P:peptidoglycan biosynthetic process"/>
    <property type="evidence" value="ECO:0007669"/>
    <property type="project" value="UniProtKB-UniRule"/>
</dbReference>
<sequence>MAHELDIVILAAGQGKRMASTLPKVLQPLGGRPLLGHVLITAVQVRPRRLHVVVGFGAEQVRAAFAGLEAHWVLQPELRGTGDALRRALPALGGAERVLVLYGDVPLLRAETLAAFLAETPANALGLMTGLREDPQGYGRILRDGHGQVLAIREDRDASADERRVKEVNLGIMLLPAAPLRRWLEVLGEDNAQGELYLTDVVALARADGFAVLPFVLADPQEGAGVNDPAQLAVLERIYQARRVAELQARGLRVADPSRLDIRGDVQVGQDCWIEPNCLLAGQVRLGNGVRVGMGCILQDVEIGDDVEILPYTLVEGARIDAGARIGPFARIRPGTEIGVAAHVGNFVEVKASRLGAGSKANHLSYLGDSDIGSDVNIGAGTITCNYDGARKHRTVIADGVFVGSASQLVAPVRVGAGATIGAGSTITKDVPAGGLTLSRSPQKSILHWQRPRRDKGTGEKG</sequence>
<keyword evidence="9 18" id="KW-0460">Magnesium</keyword>
<feature type="binding site" evidence="18">
    <location>
        <position position="351"/>
    </location>
    <ligand>
        <name>UDP-N-acetyl-alpha-D-glucosamine</name>
        <dbReference type="ChEBI" id="CHEBI:57705"/>
    </ligand>
</feature>
<comment type="pathway">
    <text evidence="18">Bacterial outer membrane biogenesis; LPS lipid A biosynthesis.</text>
</comment>
<comment type="catalytic activity">
    <reaction evidence="16 18">
        <text>N-acetyl-alpha-D-glucosamine 1-phosphate + UTP + H(+) = UDP-N-acetyl-alpha-D-glucosamine + diphosphate</text>
        <dbReference type="Rhea" id="RHEA:13509"/>
        <dbReference type="ChEBI" id="CHEBI:15378"/>
        <dbReference type="ChEBI" id="CHEBI:33019"/>
        <dbReference type="ChEBI" id="CHEBI:46398"/>
        <dbReference type="ChEBI" id="CHEBI:57705"/>
        <dbReference type="ChEBI" id="CHEBI:57776"/>
        <dbReference type="EC" id="2.7.7.23"/>
    </reaction>
</comment>
<dbReference type="InterPro" id="IPR025877">
    <property type="entry name" value="MobA-like_NTP_Trfase"/>
</dbReference>
<comment type="function">
    <text evidence="17 18">Catalyzes the last two sequential reactions in the de novo biosynthetic pathway for UDP-N-acetylglucosamine (UDP-GlcNAc). The C-terminal domain catalyzes the transfer of acetyl group from acetyl coenzyme A to glucosamine-1-phosphate (GlcN-1-P) to produce N-acetylglucosamine-1-phosphate (GlcNAc-1-P), which is converted into UDP-GlcNAc by the transfer of uridine 5-monophosphate (from uridine 5-triphosphate), a reaction catalyzed by the N-terminal domain.</text>
</comment>
<evidence type="ECO:0000256" key="16">
    <source>
        <dbReference type="ARBA" id="ARBA00048493"/>
    </source>
</evidence>
<dbReference type="PROSITE" id="PS00101">
    <property type="entry name" value="HEXAPEP_TRANSFERASES"/>
    <property type="match status" value="1"/>
</dbReference>
<comment type="caution">
    <text evidence="21">The sequence shown here is derived from an EMBL/GenBank/DDBJ whole genome shotgun (WGS) entry which is preliminary data.</text>
</comment>
<evidence type="ECO:0000259" key="20">
    <source>
        <dbReference type="Pfam" id="PF12804"/>
    </source>
</evidence>
<dbReference type="GO" id="GO:0000287">
    <property type="term" value="F:magnesium ion binding"/>
    <property type="evidence" value="ECO:0007669"/>
    <property type="project" value="UniProtKB-UniRule"/>
</dbReference>
<evidence type="ECO:0000256" key="11">
    <source>
        <dbReference type="ARBA" id="ARBA00022984"/>
    </source>
</evidence>
<feature type="region of interest" description="Pyrophosphorylase" evidence="18">
    <location>
        <begin position="1"/>
        <end position="229"/>
    </location>
</feature>
<dbReference type="UniPathway" id="UPA00973"/>
<evidence type="ECO:0000256" key="4">
    <source>
        <dbReference type="ARBA" id="ARBA00022490"/>
    </source>
</evidence>
<feature type="region of interest" description="Linker" evidence="18">
    <location>
        <begin position="230"/>
        <end position="250"/>
    </location>
</feature>
<dbReference type="CDD" id="cd03353">
    <property type="entry name" value="LbH_GlmU_C"/>
    <property type="match status" value="1"/>
</dbReference>
<dbReference type="Pfam" id="PF00132">
    <property type="entry name" value="Hexapep"/>
    <property type="match status" value="2"/>
</dbReference>
<dbReference type="GO" id="GO:0071555">
    <property type="term" value="P:cell wall organization"/>
    <property type="evidence" value="ECO:0007669"/>
    <property type="project" value="UniProtKB-KW"/>
</dbReference>
<evidence type="ECO:0000313" key="21">
    <source>
        <dbReference type="EMBL" id="RNF65361.1"/>
    </source>
</evidence>
<evidence type="ECO:0000256" key="14">
    <source>
        <dbReference type="ARBA" id="ARBA00023316"/>
    </source>
</evidence>
<evidence type="ECO:0000256" key="19">
    <source>
        <dbReference type="SAM" id="MobiDB-lite"/>
    </source>
</evidence>
<dbReference type="InterPro" id="IPR001451">
    <property type="entry name" value="Hexapep"/>
</dbReference>
<comment type="catalytic activity">
    <reaction evidence="15 18">
        <text>alpha-D-glucosamine 1-phosphate + acetyl-CoA = N-acetyl-alpha-D-glucosamine 1-phosphate + CoA + H(+)</text>
        <dbReference type="Rhea" id="RHEA:13725"/>
        <dbReference type="ChEBI" id="CHEBI:15378"/>
        <dbReference type="ChEBI" id="CHEBI:57287"/>
        <dbReference type="ChEBI" id="CHEBI:57288"/>
        <dbReference type="ChEBI" id="CHEBI:57776"/>
        <dbReference type="ChEBI" id="CHEBI:58516"/>
        <dbReference type="EC" id="2.3.1.157"/>
    </reaction>
</comment>
<feature type="binding site" evidence="18">
    <location>
        <begin position="80"/>
        <end position="81"/>
    </location>
    <ligand>
        <name>UDP-N-acetyl-alpha-D-glucosamine</name>
        <dbReference type="ChEBI" id="CHEBI:57705"/>
    </ligand>
</feature>
<feature type="region of interest" description="Disordered" evidence="19">
    <location>
        <begin position="442"/>
        <end position="462"/>
    </location>
</feature>
<dbReference type="InterPro" id="IPR050065">
    <property type="entry name" value="GlmU-like"/>
</dbReference>
<dbReference type="RefSeq" id="WP_123102862.1">
    <property type="nucleotide sequence ID" value="NZ_CP127527.1"/>
</dbReference>
<proteinExistence type="inferred from homology"/>
<dbReference type="Gene3D" id="3.90.550.10">
    <property type="entry name" value="Spore Coat Polysaccharide Biosynthesis Protein SpsA, Chain A"/>
    <property type="match status" value="1"/>
</dbReference>
<dbReference type="EMBL" id="RIZI01000145">
    <property type="protein sequence ID" value="RNF65361.1"/>
    <property type="molecule type" value="Genomic_DNA"/>
</dbReference>
<protein>
    <recommendedName>
        <fullName evidence="18">Bifunctional protein GlmU</fullName>
    </recommendedName>
    <domain>
        <recommendedName>
            <fullName evidence="18">UDP-N-acetylglucosamine pyrophosphorylase</fullName>
            <ecNumber evidence="18">2.7.7.23</ecNumber>
        </recommendedName>
        <alternativeName>
            <fullName evidence="18">N-acetylglucosamine-1-phosphate uridyltransferase</fullName>
        </alternativeName>
    </domain>
    <domain>
        <recommendedName>
            <fullName evidence="18">Glucosamine-1-phosphate N-acetyltransferase</fullName>
            <ecNumber evidence="18">2.3.1.157</ecNumber>
        </recommendedName>
    </domain>
</protein>
<keyword evidence="10 18" id="KW-0133">Cell shape</keyword>
<dbReference type="NCBIfam" id="TIGR01173">
    <property type="entry name" value="glmU"/>
    <property type="match status" value="1"/>
</dbReference>
<dbReference type="UniPathway" id="UPA00113">
    <property type="reaction ID" value="UER00532"/>
</dbReference>
<dbReference type="InterPro" id="IPR011004">
    <property type="entry name" value="Trimer_LpxA-like_sf"/>
</dbReference>
<keyword evidence="6 18" id="KW-0548">Nucleotidyltransferase</keyword>
<feature type="binding site" evidence="18">
    <location>
        <position position="169"/>
    </location>
    <ligand>
        <name>UDP-N-acetyl-alpha-D-glucosamine</name>
        <dbReference type="ChEBI" id="CHEBI:57705"/>
    </ligand>
</feature>
<keyword evidence="7 18" id="KW-0479">Metal-binding</keyword>
<dbReference type="PANTHER" id="PTHR43584">
    <property type="entry name" value="NUCLEOTIDYL TRANSFERASE"/>
    <property type="match status" value="1"/>
</dbReference>
<dbReference type="InterPro" id="IPR029044">
    <property type="entry name" value="Nucleotide-diphossugar_trans"/>
</dbReference>
<evidence type="ECO:0000256" key="13">
    <source>
        <dbReference type="ARBA" id="ARBA00023315"/>
    </source>
</evidence>
<comment type="subcellular location">
    <subcellularLocation>
        <location evidence="1 18">Cytoplasm</location>
    </subcellularLocation>
</comment>
<comment type="pathway">
    <text evidence="18">Nucleotide-sugar biosynthesis; UDP-N-acetyl-alpha-D-glucosamine biosynthesis; N-acetyl-alpha-D-glucosamine 1-phosphate from alpha-D-glucosamine 6-phosphate (route II): step 2/2.</text>
</comment>
<dbReference type="InterPro" id="IPR018357">
    <property type="entry name" value="Hexapep_transf_CS"/>
</dbReference>
<dbReference type="GO" id="GO:0006048">
    <property type="term" value="P:UDP-N-acetylglucosamine biosynthetic process"/>
    <property type="evidence" value="ECO:0007669"/>
    <property type="project" value="UniProtKB-UniPathway"/>
</dbReference>
<evidence type="ECO:0000256" key="8">
    <source>
        <dbReference type="ARBA" id="ARBA00022737"/>
    </source>
</evidence>
<comment type="cofactor">
    <cofactor evidence="18">
        <name>Mg(2+)</name>
        <dbReference type="ChEBI" id="CHEBI:18420"/>
    </cofactor>
    <text evidence="18">Binds 1 Mg(2+) ion per subunit.</text>
</comment>
<evidence type="ECO:0000256" key="2">
    <source>
        <dbReference type="ARBA" id="ARBA00007707"/>
    </source>
</evidence>
<keyword evidence="14 18" id="KW-0961">Cell wall biogenesis/degradation</keyword>
<evidence type="ECO:0000256" key="15">
    <source>
        <dbReference type="ARBA" id="ARBA00048247"/>
    </source>
</evidence>
<evidence type="ECO:0000256" key="12">
    <source>
        <dbReference type="ARBA" id="ARBA00023268"/>
    </source>
</evidence>
<dbReference type="InterPro" id="IPR038009">
    <property type="entry name" value="GlmU_C_LbH"/>
</dbReference>
<dbReference type="AlphaFoldDB" id="A0A3M8RAY6"/>
<dbReference type="GO" id="GO:0019134">
    <property type="term" value="F:glucosamine-1-phosphate N-acetyltransferase activity"/>
    <property type="evidence" value="ECO:0007669"/>
    <property type="project" value="UniProtKB-UniRule"/>
</dbReference>
<feature type="binding site" evidence="18">
    <location>
        <begin position="102"/>
        <end position="104"/>
    </location>
    <ligand>
        <name>UDP-N-acetyl-alpha-D-glucosamine</name>
        <dbReference type="ChEBI" id="CHEBI:57705"/>
    </ligand>
</feature>
<dbReference type="GO" id="GO:0008360">
    <property type="term" value="P:regulation of cell shape"/>
    <property type="evidence" value="ECO:0007669"/>
    <property type="project" value="UniProtKB-KW"/>
</dbReference>
<dbReference type="OrthoDB" id="5287989at2"/>